<dbReference type="EMBL" id="MGGW01000020">
    <property type="protein sequence ID" value="OGM53901.1"/>
    <property type="molecule type" value="Genomic_DNA"/>
</dbReference>
<comment type="similarity">
    <text evidence="1">Belongs to the PGI/PMI family.</text>
</comment>
<proteinExistence type="inferred from homology"/>
<dbReference type="GO" id="GO:0004476">
    <property type="term" value="F:mannose-6-phosphate isomerase activity"/>
    <property type="evidence" value="ECO:0007669"/>
    <property type="project" value="InterPro"/>
</dbReference>
<name>A0A1F8AQI1_9BACT</name>
<dbReference type="GO" id="GO:0005975">
    <property type="term" value="P:carbohydrate metabolic process"/>
    <property type="evidence" value="ECO:0007669"/>
    <property type="project" value="InterPro"/>
</dbReference>
<dbReference type="CDD" id="cd05637">
    <property type="entry name" value="SIS_PGI_PMI_2"/>
    <property type="match status" value="1"/>
</dbReference>
<accession>A0A1F8AQI1</accession>
<keyword evidence="2" id="KW-0413">Isomerase</keyword>
<evidence type="ECO:0000313" key="4">
    <source>
        <dbReference type="EMBL" id="OGM53901.1"/>
    </source>
</evidence>
<dbReference type="SUPFAM" id="SSF53697">
    <property type="entry name" value="SIS domain"/>
    <property type="match status" value="1"/>
</dbReference>
<reference evidence="4 5" key="1">
    <citation type="journal article" date="2016" name="Nat. Commun.">
        <title>Thousands of microbial genomes shed light on interconnected biogeochemical processes in an aquifer system.</title>
        <authorList>
            <person name="Anantharaman K."/>
            <person name="Brown C.T."/>
            <person name="Hug L.A."/>
            <person name="Sharon I."/>
            <person name="Castelle C.J."/>
            <person name="Probst A.J."/>
            <person name="Thomas B.C."/>
            <person name="Singh A."/>
            <person name="Wilkins M.J."/>
            <person name="Karaoz U."/>
            <person name="Brodie E.L."/>
            <person name="Williams K.H."/>
            <person name="Hubbard S.S."/>
            <person name="Banfield J.F."/>
        </authorList>
    </citation>
    <scope>NUCLEOTIDE SEQUENCE [LARGE SCALE GENOMIC DNA]</scope>
</reference>
<dbReference type="InterPro" id="IPR046348">
    <property type="entry name" value="SIS_dom_sf"/>
</dbReference>
<dbReference type="GO" id="GO:0004347">
    <property type="term" value="F:glucose-6-phosphate isomerase activity"/>
    <property type="evidence" value="ECO:0007669"/>
    <property type="project" value="InterPro"/>
</dbReference>
<comment type="caution">
    <text evidence="4">The sequence shown here is derived from an EMBL/GenBank/DDBJ whole genome shotgun (WGS) entry which is preliminary data.</text>
</comment>
<feature type="domain" description="SIS" evidence="3">
    <location>
        <begin position="41"/>
        <end position="180"/>
    </location>
</feature>
<dbReference type="GO" id="GO:0097367">
    <property type="term" value="F:carbohydrate derivative binding"/>
    <property type="evidence" value="ECO:0007669"/>
    <property type="project" value="InterPro"/>
</dbReference>
<dbReference type="InterPro" id="IPR019490">
    <property type="entry name" value="Glu6P/Mann6P_isomerase_C"/>
</dbReference>
<dbReference type="Proteomes" id="UP000178603">
    <property type="component" value="Unassembled WGS sequence"/>
</dbReference>
<evidence type="ECO:0000259" key="3">
    <source>
        <dbReference type="PROSITE" id="PS51464"/>
    </source>
</evidence>
<evidence type="ECO:0000256" key="2">
    <source>
        <dbReference type="ARBA" id="ARBA00023235"/>
    </source>
</evidence>
<dbReference type="GO" id="GO:1901135">
    <property type="term" value="P:carbohydrate derivative metabolic process"/>
    <property type="evidence" value="ECO:0007669"/>
    <property type="project" value="InterPro"/>
</dbReference>
<dbReference type="Pfam" id="PF10432">
    <property type="entry name" value="bact-PGI_C"/>
    <property type="match status" value="1"/>
</dbReference>
<evidence type="ECO:0000313" key="5">
    <source>
        <dbReference type="Proteomes" id="UP000178603"/>
    </source>
</evidence>
<dbReference type="AlphaFoldDB" id="A0A1F8AQI1"/>
<evidence type="ECO:0000256" key="1">
    <source>
        <dbReference type="ARBA" id="ARBA00010523"/>
    </source>
</evidence>
<sequence length="356" mass="39785">MSVLDDLQYINKLDKSNVYGSVVALADQIKDAWTSVNKLELPKECALAKNVVLAGMGGSALGGRVVKSLAGDRLRAPFEVVNDYHLPAYVGKDSLVILSSYSGTTEEVLSCGNQALSKQAGIFVIATGAKLQAFAQENSLPGYIIDPRFNPSNQPRMAVGYAIVAVLALLARCEFIYLRQDEMKNVESTVRGFIQEFIIEVGEKDNLAKKIAARLRNKMAILVASEHLVGAAHVFKNQLNENSKTFSALFELPELNHNLMEGLRNPAEAKRFWHFLFFESDSYFESVSKRYKITEDVVNRNEVGFSVYKLRSPDKLEQIFELITLGSFINFYLAMLYGIDPAPIKWVDYFKQELSV</sequence>
<dbReference type="Gene3D" id="3.40.50.10490">
    <property type="entry name" value="Glucose-6-phosphate isomerase like protein, domain 1"/>
    <property type="match status" value="2"/>
</dbReference>
<dbReference type="InterPro" id="IPR001347">
    <property type="entry name" value="SIS_dom"/>
</dbReference>
<gene>
    <name evidence="4" type="ORF">A3E44_05835</name>
</gene>
<protein>
    <recommendedName>
        <fullName evidence="3">SIS domain-containing protein</fullName>
    </recommendedName>
</protein>
<organism evidence="4 5">
    <name type="scientific">Candidatus Woesebacteria bacterium RIFCSPHIGHO2_12_FULL_41_24</name>
    <dbReference type="NCBI Taxonomy" id="1802510"/>
    <lineage>
        <taxon>Bacteria</taxon>
        <taxon>Candidatus Woeseibacteriota</taxon>
    </lineage>
</organism>
<dbReference type="PROSITE" id="PS51464">
    <property type="entry name" value="SIS"/>
    <property type="match status" value="1"/>
</dbReference>